<dbReference type="Proteomes" id="UP000813427">
    <property type="component" value="Unassembled WGS sequence"/>
</dbReference>
<sequence>MMFPRLKYAFWKLTTSKAEREASLEWVIGVLPLIAFKNLIFTKGSLAVEVLQDKKTELAKYIEPNQLDACFIMTQLMKHFKKHDPNGESKAYKLLEKHDPGFKMIETLSAICYKASWVKYCNTTKPAEWNDPEYLYNWILANVVPRLAQVPDSIVEEANQVILFTDYWEYYIMFFWHDQSLRKIFNKRKINDLYL</sequence>
<gene>
    <name evidence="1" type="ORF">BKA59DRAFT_454590</name>
</gene>
<evidence type="ECO:0000313" key="1">
    <source>
        <dbReference type="EMBL" id="KAH7245529.1"/>
    </source>
</evidence>
<reference evidence="1" key="1">
    <citation type="journal article" date="2021" name="Nat. Commun.">
        <title>Genetic determinants of endophytism in the Arabidopsis root mycobiome.</title>
        <authorList>
            <person name="Mesny F."/>
            <person name="Miyauchi S."/>
            <person name="Thiergart T."/>
            <person name="Pickel B."/>
            <person name="Atanasova L."/>
            <person name="Karlsson M."/>
            <person name="Huettel B."/>
            <person name="Barry K.W."/>
            <person name="Haridas S."/>
            <person name="Chen C."/>
            <person name="Bauer D."/>
            <person name="Andreopoulos W."/>
            <person name="Pangilinan J."/>
            <person name="LaButti K."/>
            <person name="Riley R."/>
            <person name="Lipzen A."/>
            <person name="Clum A."/>
            <person name="Drula E."/>
            <person name="Henrissat B."/>
            <person name="Kohler A."/>
            <person name="Grigoriev I.V."/>
            <person name="Martin F.M."/>
            <person name="Hacquard S."/>
        </authorList>
    </citation>
    <scope>NUCLEOTIDE SEQUENCE</scope>
    <source>
        <strain evidence="1">MPI-SDFR-AT-0068</strain>
    </source>
</reference>
<keyword evidence="2" id="KW-1185">Reference proteome</keyword>
<proteinExistence type="predicted"/>
<protein>
    <submittedName>
        <fullName evidence="1">Uncharacterized protein</fullName>
    </submittedName>
</protein>
<organism evidence="1 2">
    <name type="scientific">Fusarium tricinctum</name>
    <dbReference type="NCBI Taxonomy" id="61284"/>
    <lineage>
        <taxon>Eukaryota</taxon>
        <taxon>Fungi</taxon>
        <taxon>Dikarya</taxon>
        <taxon>Ascomycota</taxon>
        <taxon>Pezizomycotina</taxon>
        <taxon>Sordariomycetes</taxon>
        <taxon>Hypocreomycetidae</taxon>
        <taxon>Hypocreales</taxon>
        <taxon>Nectriaceae</taxon>
        <taxon>Fusarium</taxon>
        <taxon>Fusarium tricinctum species complex</taxon>
    </lineage>
</organism>
<dbReference type="AlphaFoldDB" id="A0A8K0S0D1"/>
<evidence type="ECO:0000313" key="2">
    <source>
        <dbReference type="Proteomes" id="UP000813427"/>
    </source>
</evidence>
<name>A0A8K0S0D1_9HYPO</name>
<dbReference type="OrthoDB" id="4990216at2759"/>
<dbReference type="EMBL" id="JAGPXF010000004">
    <property type="protein sequence ID" value="KAH7245529.1"/>
    <property type="molecule type" value="Genomic_DNA"/>
</dbReference>
<comment type="caution">
    <text evidence="1">The sequence shown here is derived from an EMBL/GenBank/DDBJ whole genome shotgun (WGS) entry which is preliminary data.</text>
</comment>
<accession>A0A8K0S0D1</accession>